<sequence length="37" mass="4305">MFSMTWALFWLYACYRLLNFDGADLLSIICSATLQIL</sequence>
<reference evidence="1" key="1">
    <citation type="submission" date="2014-09" db="EMBL/GenBank/DDBJ databases">
        <authorList>
            <person name="Magalhaes I.L.F."/>
            <person name="Oliveira U."/>
            <person name="Santos F.R."/>
            <person name="Vidigal T.H.D.A."/>
            <person name="Brescovit A.D."/>
            <person name="Santos A.J."/>
        </authorList>
    </citation>
    <scope>NUCLEOTIDE SEQUENCE</scope>
    <source>
        <tissue evidence="1">Shoot tissue taken approximately 20 cm above the soil surface</tissue>
    </source>
</reference>
<name>A0A0A9ETF7_ARUDO</name>
<dbReference type="EMBL" id="GBRH01193876">
    <property type="protein sequence ID" value="JAE04020.1"/>
    <property type="molecule type" value="Transcribed_RNA"/>
</dbReference>
<evidence type="ECO:0000313" key="1">
    <source>
        <dbReference type="EMBL" id="JAE04020.1"/>
    </source>
</evidence>
<reference evidence="1" key="2">
    <citation type="journal article" date="2015" name="Data Brief">
        <title>Shoot transcriptome of the giant reed, Arundo donax.</title>
        <authorList>
            <person name="Barrero R.A."/>
            <person name="Guerrero F.D."/>
            <person name="Moolhuijzen P."/>
            <person name="Goolsby J.A."/>
            <person name="Tidwell J."/>
            <person name="Bellgard S.E."/>
            <person name="Bellgard M.I."/>
        </authorList>
    </citation>
    <scope>NUCLEOTIDE SEQUENCE</scope>
    <source>
        <tissue evidence="1">Shoot tissue taken approximately 20 cm above the soil surface</tissue>
    </source>
</reference>
<accession>A0A0A9ETF7</accession>
<protein>
    <submittedName>
        <fullName evidence="1">Uncharacterized protein</fullName>
    </submittedName>
</protein>
<dbReference type="AlphaFoldDB" id="A0A0A9ETF7"/>
<proteinExistence type="predicted"/>
<organism evidence="1">
    <name type="scientific">Arundo donax</name>
    <name type="common">Giant reed</name>
    <name type="synonym">Donax arundinaceus</name>
    <dbReference type="NCBI Taxonomy" id="35708"/>
    <lineage>
        <taxon>Eukaryota</taxon>
        <taxon>Viridiplantae</taxon>
        <taxon>Streptophyta</taxon>
        <taxon>Embryophyta</taxon>
        <taxon>Tracheophyta</taxon>
        <taxon>Spermatophyta</taxon>
        <taxon>Magnoliopsida</taxon>
        <taxon>Liliopsida</taxon>
        <taxon>Poales</taxon>
        <taxon>Poaceae</taxon>
        <taxon>PACMAD clade</taxon>
        <taxon>Arundinoideae</taxon>
        <taxon>Arundineae</taxon>
        <taxon>Arundo</taxon>
    </lineage>
</organism>